<dbReference type="InterPro" id="IPR011990">
    <property type="entry name" value="TPR-like_helical_dom_sf"/>
</dbReference>
<evidence type="ECO:0000313" key="2">
    <source>
        <dbReference type="Proteomes" id="UP001596317"/>
    </source>
</evidence>
<proteinExistence type="predicted"/>
<keyword evidence="2" id="KW-1185">Reference proteome</keyword>
<accession>A0ABW1ZS28</accession>
<dbReference type="Pfam" id="PF13374">
    <property type="entry name" value="TPR_10"/>
    <property type="match status" value="1"/>
</dbReference>
<dbReference type="EMBL" id="JBHSWB010000003">
    <property type="protein sequence ID" value="MFC6663299.1"/>
    <property type="molecule type" value="Genomic_DNA"/>
</dbReference>
<reference evidence="2" key="1">
    <citation type="journal article" date="2019" name="Int. J. Syst. Evol. Microbiol.">
        <title>The Global Catalogue of Microorganisms (GCM) 10K type strain sequencing project: providing services to taxonomists for standard genome sequencing and annotation.</title>
        <authorList>
            <consortium name="The Broad Institute Genomics Platform"/>
            <consortium name="The Broad Institute Genome Sequencing Center for Infectious Disease"/>
            <person name="Wu L."/>
            <person name="Ma J."/>
        </authorList>
    </citation>
    <scope>NUCLEOTIDE SEQUENCE [LARGE SCALE GENOMIC DNA]</scope>
    <source>
        <strain evidence="2">CCUG 63830</strain>
    </source>
</reference>
<dbReference type="SUPFAM" id="SSF48452">
    <property type="entry name" value="TPR-like"/>
    <property type="match status" value="1"/>
</dbReference>
<comment type="caution">
    <text evidence="1">The sequence shown here is derived from an EMBL/GenBank/DDBJ whole genome shotgun (WGS) entry which is preliminary data.</text>
</comment>
<gene>
    <name evidence="1" type="ORF">ACFP90_25000</name>
</gene>
<dbReference type="SMART" id="SM00028">
    <property type="entry name" value="TPR"/>
    <property type="match status" value="3"/>
</dbReference>
<evidence type="ECO:0000313" key="1">
    <source>
        <dbReference type="EMBL" id="MFC6663299.1"/>
    </source>
</evidence>
<protein>
    <submittedName>
        <fullName evidence="1">Tetratricopeptide repeat protein</fullName>
    </submittedName>
</protein>
<dbReference type="Proteomes" id="UP001596317">
    <property type="component" value="Unassembled WGS sequence"/>
</dbReference>
<dbReference type="InterPro" id="IPR019734">
    <property type="entry name" value="TPR_rpt"/>
</dbReference>
<dbReference type="RefSeq" id="WP_380059115.1">
    <property type="nucleotide sequence ID" value="NZ_JBHSWB010000003.1"/>
</dbReference>
<name>A0ABW1ZS28_9DEIO</name>
<dbReference type="Pfam" id="PF13424">
    <property type="entry name" value="TPR_12"/>
    <property type="match status" value="1"/>
</dbReference>
<sequence>MTSSGGGGGRADPAPPEAHAALLAQLVAAEAALDTDPARSQALAAGALAQAEALDTDPALLARALCTAAAPALFQNRYTEAQALYRRALALEVPDASLVCRALSGLGACALRQGDYARALELFLEGLRRVSPADTFGRLRLLNNVGLVHTELGDHALALQAHEQVVALAEELGDDTHLLTGVSNIVMDRYALGEYARTLALIAAQEESARQAGLRHHALVFATYRVLCLLHLGRLDDAQVAAHALAPAVTQAEAAADWDTAAHALTVLGQVALAAGHPGEARAP</sequence>
<organism evidence="1 2">
    <name type="scientific">Deinococcus multiflagellatus</name>
    <dbReference type="NCBI Taxonomy" id="1656887"/>
    <lineage>
        <taxon>Bacteria</taxon>
        <taxon>Thermotogati</taxon>
        <taxon>Deinococcota</taxon>
        <taxon>Deinococci</taxon>
        <taxon>Deinococcales</taxon>
        <taxon>Deinococcaceae</taxon>
        <taxon>Deinococcus</taxon>
    </lineage>
</organism>
<dbReference type="Gene3D" id="1.25.40.10">
    <property type="entry name" value="Tetratricopeptide repeat domain"/>
    <property type="match status" value="2"/>
</dbReference>